<feature type="transmembrane region" description="Helical" evidence="2">
    <location>
        <begin position="1785"/>
        <end position="1806"/>
    </location>
</feature>
<keyword evidence="6" id="KW-1185">Reference proteome</keyword>
<feature type="transmembrane region" description="Helical" evidence="2">
    <location>
        <begin position="1685"/>
        <end position="1703"/>
    </location>
</feature>
<dbReference type="SMART" id="SM00181">
    <property type="entry name" value="EGF"/>
    <property type="match status" value="12"/>
</dbReference>
<feature type="transmembrane region" description="Helical" evidence="2">
    <location>
        <begin position="1844"/>
        <end position="1866"/>
    </location>
</feature>
<dbReference type="InterPro" id="IPR009030">
    <property type="entry name" value="Growth_fac_rcpt_cys_sf"/>
</dbReference>
<feature type="transmembrane region" description="Helical" evidence="2">
    <location>
        <begin position="1655"/>
        <end position="1673"/>
    </location>
</feature>
<dbReference type="EMBL" id="KI546061">
    <property type="protein sequence ID" value="EST46815.1"/>
    <property type="molecule type" value="Genomic_DNA"/>
</dbReference>
<feature type="transmembrane region" description="Helical" evidence="2">
    <location>
        <begin position="1623"/>
        <end position="1643"/>
    </location>
</feature>
<dbReference type="OrthoDB" id="283575at2759"/>
<comment type="caution">
    <text evidence="1">Lacks conserved residue(s) required for the propagation of feature annotation.</text>
</comment>
<organism evidence="4">
    <name type="scientific">Spironucleus salmonicida</name>
    <dbReference type="NCBI Taxonomy" id="348837"/>
    <lineage>
        <taxon>Eukaryota</taxon>
        <taxon>Metamonada</taxon>
        <taxon>Diplomonadida</taxon>
        <taxon>Hexamitidae</taxon>
        <taxon>Hexamitinae</taxon>
        <taxon>Spironucleus</taxon>
    </lineage>
</organism>
<evidence type="ECO:0000259" key="3">
    <source>
        <dbReference type="PROSITE" id="PS50026"/>
    </source>
</evidence>
<feature type="transmembrane region" description="Helical" evidence="2">
    <location>
        <begin position="1818"/>
        <end position="1838"/>
    </location>
</feature>
<reference evidence="5" key="2">
    <citation type="submission" date="2020-12" db="EMBL/GenBank/DDBJ databases">
        <title>New Spironucleus salmonicida genome in near-complete chromosomes.</title>
        <authorList>
            <person name="Xu F."/>
            <person name="Kurt Z."/>
            <person name="Jimenez-Gonzalez A."/>
            <person name="Astvaldsson A."/>
            <person name="Andersson J.O."/>
            <person name="Svard S.G."/>
        </authorList>
    </citation>
    <scope>NUCLEOTIDE SEQUENCE</scope>
    <source>
        <strain evidence="5">ATCC 50377</strain>
    </source>
</reference>
<protein>
    <submittedName>
        <fullName evidence="4">Transmembrane domain-containing protein</fullName>
    </submittedName>
</protein>
<dbReference type="VEuPathDB" id="GiardiaDB:SS50377_24844"/>
<feature type="transmembrane region" description="Helical" evidence="2">
    <location>
        <begin position="1580"/>
        <end position="1602"/>
    </location>
</feature>
<dbReference type="PROSITE" id="PS50026">
    <property type="entry name" value="EGF_3"/>
    <property type="match status" value="1"/>
</dbReference>
<gene>
    <name evidence="4" type="ORF">SS50377_13144</name>
    <name evidence="5" type="ORF">SS50377_24844</name>
</gene>
<proteinExistence type="predicted"/>
<feature type="disulfide bond" evidence="1">
    <location>
        <begin position="709"/>
        <end position="718"/>
    </location>
</feature>
<name>V6LQF3_9EUKA</name>
<keyword evidence="2 4" id="KW-0812">Transmembrane</keyword>
<dbReference type="InterPro" id="IPR002049">
    <property type="entry name" value="LE_dom"/>
</dbReference>
<dbReference type="EMBL" id="AUWU02000005">
    <property type="protein sequence ID" value="KAH0572731.1"/>
    <property type="molecule type" value="Genomic_DNA"/>
</dbReference>
<keyword evidence="2" id="KW-0472">Membrane</keyword>
<dbReference type="PROSITE" id="PS01248">
    <property type="entry name" value="EGF_LAM_1"/>
    <property type="match status" value="1"/>
</dbReference>
<keyword evidence="1" id="KW-0245">EGF-like domain</keyword>
<keyword evidence="2" id="KW-1133">Transmembrane helix</keyword>
<keyword evidence="1" id="KW-1015">Disulfide bond</keyword>
<reference evidence="4 5" key="1">
    <citation type="journal article" date="2014" name="PLoS Genet.">
        <title>The Genome of Spironucleus salmonicida Highlights a Fish Pathogen Adapted to Fluctuating Environments.</title>
        <authorList>
            <person name="Xu F."/>
            <person name="Jerlstrom-Hultqvist J."/>
            <person name="Einarsson E."/>
            <person name="Astvaldsson A."/>
            <person name="Svard S.G."/>
            <person name="Andersson J.O."/>
        </authorList>
    </citation>
    <scope>NUCLEOTIDE SEQUENCE</scope>
    <source>
        <strain evidence="5">ATCC 50377</strain>
    </source>
</reference>
<dbReference type="SUPFAM" id="SSF57184">
    <property type="entry name" value="Growth factor receptor domain"/>
    <property type="match status" value="2"/>
</dbReference>
<evidence type="ECO:0000256" key="1">
    <source>
        <dbReference type="PROSITE-ProRule" id="PRU00076"/>
    </source>
</evidence>
<sequence>MIIMLQIILINSQEELAGINANNEFEYAINQDFNVQLIDSDLISVFNGFLSGARHIIRIEQIVDNFQFIVTSEAIIQDITIQITIDILATDSFSLVKSSRRSQIKNIYFTLKTKNVLNDIKISFFENFINSDISSSFFELDASLTKIQKQNFTIIYNAPKSKISNINIQQDLYNVQFATCFYLVEDADHLIITQNVIQCKTVNGVAYSSIGTINNINIIQTIGQISFNIGVAQQLQGQASSIHIYMKIAQNDDIFTILAITQTLQAILNSFDLELEIIIDSAKEQSNIQMFSSAAEVVLISDISVQIRLYVFESLLKVSFFGDKCKSQEFKNISIQMIQQSGDLPQQLIQLAEDIEKSIFSNLYFQFESSADSYLGKQSYYGICNKAVDVTLQNIVIIQTGIIKNVNSQFQLFGLFNQASLVQIVNLSIRFQCIFESQDRNNDNIFAGLGQTIIDSTLTNIIVFISLQSKPQLQSYFGISKILKNTTLQVLNMFGEIKLDNINSIHGISEEINNCTIMHLMINVFYQAINTPDCYILGKEVTETKLQYIVELTIKQECKKGVKLQKELLDSDISNTAILAGNGKGLITFQPDDLQIGSFANQYIITGQWKAHPKYNSKFIYLANLFTTSTTSYIEILDTPPFPFMQTANGSIYLKNQRRICLKNCAQLFNGDVITCGLGFMGLECTTYSCGPNFCKNSGVCDSTSGCKCLPGKYGKTCQHDFCNTCIGDMCEKPIKHSLPVCAGDQITTCQNGINADNFCVCKSGYFTKKRPCGSFKCKTDRDCSDQKCINGNCNCRPTLGGLSCQYCIGNDVSCKQQCVSGDCQFGNGCIYLEGISGDYQCSNCIDNRISPRCMDCKVGFIKVVNSCFSKCNTCKTGVCYFLDKCISKDPALCEYGCISCSIGVSGDKCNICQVNYQFYNYNCYQILDQDVTFGVCFTIDGKNKCLSCVVGYILYKDQCVLKCSKESCQYGTCQEDQTCLCKDFFEGPSCASCLKGTVFFDGLCQQECGDCNGQCFYTKESILTCITCLDGYMGTDCMQCQEGFVFENSQCLQICDTCNGKDCVVQLRIEICFGACFTGYIGDSCQVCDAPNGYFPVLSWCYQKCDTCVYGECFNTESGDVICTSCYDNRVGTQCNNCLDGYILAMEKCQKQVTEDKCFLVDVDLICIGCRPGKVLADATCHDVCLYPSCQGTCYLTDVSFICLDCYNGFLLVDQKCYEQTENPKGDCYIKSEEIICICYPGFSGVDCSSCIGIIQNERCYIRDGSITSGTCYKDALDAMDKFCQTCQYNYQLPLCQECSPGYEIDLVAMTCSVCATGYLDSNLLPPDQLSQVGPDRCIAKCVSCLNGDCYYQGDAIFCISCKNGYDPSTACQTCAPGYLQFGAYCIVYGVAGCGETEFGEKYCLQCEDNLKSFNCTQCSLNSYIPECYIHSDINKGDCYIQGSSVICTDEICLAHILESNDCTKCQSEFLLYNGSCWKGVPPQSNKLRGDCYTSEKGIYCKTCQTNWSGNKCSRCSDDYISCMCVFEAFHQCCCPIIYDQNGICYRNQLNKVICRQCFSGYQLVDNTCVIKTINTRMLILWLLLIIIIIIIVIIILIIYSRMSPSDKQQLLVRYKKIVKSMSSRLMFFILAQLLSVIIAIQDVYINNFGMQNTVNIFSMVPILCLFFFSSVPDKNIFFYNKQSHYYLFVLIAMLELCFNYIQFDGVPIFLQNFGEETYKLAGPPVTLFLTVFFGAMKFTKQQKISIFVGITLPLFLQFLSAITEFNSSGYVSDASRGSVIYGQILIGIAILIIGVKFYLYEIILIKYGEMGSINRLAISALLVNAFVGCINPSQMIDAILDYRIFTFSIITQLLFNVINIIVMMHLSAVEFSINLISSAIWAIFISSVGNYHHASQNYYAESYTSIILNTISLIVLLLCLIYFAIHNSQWYSQANEKLKKEVKIVTGVKAFWKSRFLQRKQFTRAASQQQNSVLDPTENMKALKIYDQLKRSQTNVTMELKNTQSDSSLISPAPIPKSHSIFPNDKGGSSLKRVVTCNKNTNVLCYVQPIRTDTVQQLIIANNEAQNSMQEDSAMLTFDQIGQKLKDMLGVEKDELVW</sequence>
<feature type="domain" description="EGF-like" evidence="3">
    <location>
        <begin position="686"/>
        <end position="719"/>
    </location>
</feature>
<feature type="transmembrane region" description="Helical" evidence="2">
    <location>
        <begin position="1905"/>
        <end position="1927"/>
    </location>
</feature>
<evidence type="ECO:0000313" key="5">
    <source>
        <dbReference type="EMBL" id="KAH0572731.1"/>
    </source>
</evidence>
<feature type="transmembrane region" description="Helical" evidence="2">
    <location>
        <begin position="1748"/>
        <end position="1765"/>
    </location>
</feature>
<evidence type="ECO:0000313" key="4">
    <source>
        <dbReference type="EMBL" id="EST46815.1"/>
    </source>
</evidence>
<feature type="transmembrane region" description="Helical" evidence="2">
    <location>
        <begin position="1723"/>
        <end position="1741"/>
    </location>
</feature>
<dbReference type="PROSITE" id="PS00022">
    <property type="entry name" value="EGF_1"/>
    <property type="match status" value="1"/>
</dbReference>
<dbReference type="InterPro" id="IPR000742">
    <property type="entry name" value="EGF"/>
</dbReference>
<evidence type="ECO:0000256" key="2">
    <source>
        <dbReference type="SAM" id="Phobius"/>
    </source>
</evidence>
<evidence type="ECO:0000313" key="6">
    <source>
        <dbReference type="Proteomes" id="UP000018208"/>
    </source>
</evidence>
<dbReference type="Proteomes" id="UP000018208">
    <property type="component" value="Unassembled WGS sequence"/>
</dbReference>
<accession>V6LQF3</accession>
<feature type="transmembrane region" description="Helical" evidence="2">
    <location>
        <begin position="1873"/>
        <end position="1893"/>
    </location>
</feature>